<keyword evidence="9" id="KW-0573">Peptidoglycan synthesis</keyword>
<dbReference type="GO" id="GO:0006508">
    <property type="term" value="P:proteolysis"/>
    <property type="evidence" value="ECO:0007669"/>
    <property type="project" value="UniProtKB-KW"/>
</dbReference>
<dbReference type="InterPro" id="IPR050396">
    <property type="entry name" value="Glycosyltr_51/Transpeptidase"/>
</dbReference>
<dbReference type="InterPro" id="IPR012338">
    <property type="entry name" value="Beta-lactam/transpept-like"/>
</dbReference>
<evidence type="ECO:0000256" key="8">
    <source>
        <dbReference type="ARBA" id="ARBA00022960"/>
    </source>
</evidence>
<proteinExistence type="predicted"/>
<keyword evidence="1" id="KW-1003">Cell membrane</keyword>
<evidence type="ECO:0000256" key="10">
    <source>
        <dbReference type="ARBA" id="ARBA00022989"/>
    </source>
</evidence>
<dbReference type="InterPro" id="IPR001264">
    <property type="entry name" value="Glyco_trans_51"/>
</dbReference>
<dbReference type="HOGENOM" id="CLU_006354_2_0_9"/>
<keyword evidence="6 17" id="KW-0812">Transmembrane</keyword>
<evidence type="ECO:0000256" key="1">
    <source>
        <dbReference type="ARBA" id="ARBA00022475"/>
    </source>
</evidence>
<dbReference type="KEGG" id="scp:HMPREF0833_11647"/>
<dbReference type="InterPro" id="IPR023346">
    <property type="entry name" value="Lysozyme-like_dom_sf"/>
</dbReference>
<dbReference type="Pfam" id="PF00905">
    <property type="entry name" value="Transpeptidase"/>
    <property type="match status" value="1"/>
</dbReference>
<dbReference type="Gene3D" id="1.10.3810.10">
    <property type="entry name" value="Biosynthetic peptidoglycan transglycosylase-like"/>
    <property type="match status" value="1"/>
</dbReference>
<comment type="catalytic activity">
    <reaction evidence="14">
        <text>Preferential cleavage: (Ac)2-L-Lys-D-Ala-|-D-Ala. Also transpeptidation of peptidyl-alanyl moieties that are N-acyl substituents of D-alanine.</text>
        <dbReference type="EC" id="3.4.16.4"/>
    </reaction>
</comment>
<dbReference type="Gene3D" id="3.40.710.10">
    <property type="entry name" value="DD-peptidase/beta-lactamase superfamily"/>
    <property type="match status" value="1"/>
</dbReference>
<dbReference type="SUPFAM" id="SSF56601">
    <property type="entry name" value="beta-lactamase/transpeptidase-like"/>
    <property type="match status" value="1"/>
</dbReference>
<organism evidence="20 21">
    <name type="scientific">Streptococcus parasanguinis (strain ATCC 15912 / DSM 6778 / CIP 104372 / LMG 14537)</name>
    <dbReference type="NCBI Taxonomy" id="760570"/>
    <lineage>
        <taxon>Bacteria</taxon>
        <taxon>Bacillati</taxon>
        <taxon>Bacillota</taxon>
        <taxon>Bacilli</taxon>
        <taxon>Lactobacillales</taxon>
        <taxon>Streptococcaceae</taxon>
        <taxon>Streptococcus</taxon>
    </lineage>
</organism>
<dbReference type="GO" id="GO:0071555">
    <property type="term" value="P:cell wall organization"/>
    <property type="evidence" value="ECO:0007669"/>
    <property type="project" value="UniProtKB-KW"/>
</dbReference>
<feature type="domain" description="Glycosyl transferase family 51" evidence="19">
    <location>
        <begin position="129"/>
        <end position="302"/>
    </location>
</feature>
<evidence type="ECO:0000259" key="19">
    <source>
        <dbReference type="Pfam" id="PF00912"/>
    </source>
</evidence>
<evidence type="ECO:0000256" key="6">
    <source>
        <dbReference type="ARBA" id="ARBA00022692"/>
    </source>
</evidence>
<dbReference type="InterPro" id="IPR001460">
    <property type="entry name" value="PCN-bd_Tpept"/>
</dbReference>
<evidence type="ECO:0000259" key="18">
    <source>
        <dbReference type="Pfam" id="PF00905"/>
    </source>
</evidence>
<keyword evidence="3" id="KW-0645">Protease</keyword>
<evidence type="ECO:0000313" key="20">
    <source>
        <dbReference type="EMBL" id="AEH56678.1"/>
    </source>
</evidence>
<evidence type="ECO:0000256" key="11">
    <source>
        <dbReference type="ARBA" id="ARBA00023136"/>
    </source>
</evidence>
<dbReference type="GO" id="GO:0008360">
    <property type="term" value="P:regulation of cell shape"/>
    <property type="evidence" value="ECO:0007669"/>
    <property type="project" value="UniProtKB-KW"/>
</dbReference>
<evidence type="ECO:0000256" key="16">
    <source>
        <dbReference type="SAM" id="MobiDB-lite"/>
    </source>
</evidence>
<sequence>MKTKGLICYNIGNKEKESVNQLKEKLQDFWKKVQKFFANMYTETPNKEKKEESSWSIGDIFATSLRTLKLLWDVMIALSICLFLFGAGIGIGYAASLFNNVKAPKTEELVQQVRNVSSVSKLTYSDKSLISEVDSDLIRTPVAGDAISDNVKKAVIATEDENFESHKGVVPKAVLRATLGSVAGVGSSSGGSTLTQQLIKQQVVGDAPTFTRKATEIVDALALERGMDKNEILTTYLNVSPFGRNNRGQNIAGVEAAAQGIFGVSAKDLSVPQAAFIAGLPQSPIVYSPYAADGSLKSKENLELGLARAKDVLFNMYRTGVLSKKDYETYAQYDLTKDFIASDGIEKTPHDYLYFQAMKEAKEAMYDYLIKRDNVTKQDLKNNETVKSYQKLAESELREGGYTIQTTINKPVHNAMQAAVANFGNILDDGTGLVEVGNVLMDNRTGAILGFIGGRNFDGNQNNHAFDTERSPGSTIKPLLAYGIAIDQGLMGSNSILSNYPTNFSSGEPIMHVDNRGTAMMDLREALNTSWNIPAYWTYRTLREKGVDVPSYMKKMGYDISEYGIESLPMGGGIEVTVAQHTNGYQTIANNGNYLKRYMVEQIIDRDGDVVYKHEADPVRVYSPATATIMQDLLRGVLTSGATTTFKSRLSQVNPTLAGADWIGKTGTTNSNGDMWLMLSTPTVSLGGWIGHDNNASMQALTGYNNNAQYMAQLVNAIYQADPSLLGVQDKFTFDKSVIRSEVLKSTGEKPGRVNVNGRDVDVSGQMVTSLWAKNGAPTTQYHFAIGGSDSDYQNAWAAILGNAGGNQNTNNRNNNTNSSETSSSSSSSNSSNNSTNRNSSNRDNRR</sequence>
<dbReference type="PANTHER" id="PTHR32282">
    <property type="entry name" value="BINDING PROTEIN TRANSPEPTIDASE, PUTATIVE-RELATED"/>
    <property type="match status" value="1"/>
</dbReference>
<dbReference type="AlphaFoldDB" id="F8DGR6"/>
<feature type="region of interest" description="Disordered" evidence="16">
    <location>
        <begin position="804"/>
        <end position="847"/>
    </location>
</feature>
<reference evidence="21" key="1">
    <citation type="submission" date="2011-06" db="EMBL/GenBank/DDBJ databases">
        <title>Complete sequence of Streptococcus parasanguinis strain ATCC 15912.</title>
        <authorList>
            <person name="Muzny D."/>
            <person name="Qin X."/>
            <person name="Buhay C."/>
            <person name="Dugan-Rocha S."/>
            <person name="Ding Y."/>
            <person name="Chen G."/>
            <person name="Hawes A."/>
            <person name="Holder M."/>
            <person name="Jhangiani S."/>
            <person name="Johnson A."/>
            <person name="Khan Z."/>
            <person name="Li Z."/>
            <person name="Liu W."/>
            <person name="Liu X."/>
            <person name="Perez L."/>
            <person name="Shen H."/>
            <person name="Wang Q."/>
            <person name="Watt J."/>
            <person name="Xi L."/>
            <person name="Xin Y."/>
            <person name="Zhou J."/>
            <person name="Deng J."/>
            <person name="Jiang H."/>
            <person name="Liu Y."/>
            <person name="Qu J."/>
            <person name="Song X.-Z."/>
            <person name="Zhang L."/>
            <person name="Villasana D."/>
            <person name="Johnson A."/>
            <person name="Liu J."/>
            <person name="Liyanage D."/>
            <person name="Lorensuhewa L."/>
            <person name="Robinson T."/>
            <person name="Song A."/>
            <person name="Song B.-B."/>
            <person name="Dinh H."/>
            <person name="Thornton R."/>
            <person name="Coyle M."/>
            <person name="Francisco L."/>
            <person name="Jackson L."/>
            <person name="Javaid M."/>
            <person name="Korchina V."/>
            <person name="Kovar C."/>
            <person name="Mata R."/>
            <person name="Mathew T."/>
            <person name="Ngo R."/>
            <person name="Nguyen L."/>
            <person name="Nguyen N."/>
            <person name="Okwuonu G."/>
            <person name="Ongeri F."/>
            <person name="Pham C."/>
            <person name="Simmons D."/>
            <person name="Wilczek-Boney K."/>
            <person name="Hale W."/>
            <person name="Jakkamsetti A."/>
            <person name="Pham P."/>
            <person name="Ruth R."/>
            <person name="San Lucas F."/>
            <person name="Warren J."/>
            <person name="Zhang J."/>
            <person name="Zhao Z."/>
            <person name="Zhou C."/>
            <person name="Zhu D."/>
            <person name="Lee S."/>
            <person name="Bess C."/>
            <person name="Blankenburg K."/>
            <person name="Forbes L."/>
            <person name="Fu Q."/>
            <person name="Gubbala S."/>
            <person name="Hirani K."/>
            <person name="Jayaseelan J.C."/>
            <person name="Lara F."/>
            <person name="Munidasa M."/>
            <person name="Palculict T."/>
            <person name="Patil S."/>
            <person name="Pu L.-L."/>
            <person name="Saada N."/>
            <person name="Tang L."/>
            <person name="Weissenberger G."/>
            <person name="Zhu Y."/>
            <person name="Hemphill L."/>
            <person name="Shang Y."/>
            <person name="Youmans B."/>
            <person name="Ayvaz T."/>
            <person name="Ross M."/>
            <person name="Santibanez J."/>
            <person name="Aqrawi P."/>
            <person name="Gross S."/>
            <person name="Joshi V."/>
            <person name="Fowler G."/>
            <person name="Nazareth L."/>
            <person name="Reid J."/>
            <person name="Worley K."/>
            <person name="Petrosino J."/>
            <person name="Highlander S."/>
            <person name="Gibbs R."/>
        </authorList>
    </citation>
    <scope>NUCLEOTIDE SEQUENCE [LARGE SCALE GENOMIC DNA]</scope>
    <source>
        <strain evidence="21">ATCC 15912 / DSM 6778 / CIP 104372 / LMG 14537</strain>
    </source>
</reference>
<keyword evidence="4" id="KW-0328">Glycosyltransferase</keyword>
<evidence type="ECO:0000256" key="17">
    <source>
        <dbReference type="SAM" id="Phobius"/>
    </source>
</evidence>
<feature type="transmembrane region" description="Helical" evidence="17">
    <location>
        <begin position="70"/>
        <end position="95"/>
    </location>
</feature>
<evidence type="ECO:0000256" key="14">
    <source>
        <dbReference type="ARBA" id="ARBA00034000"/>
    </source>
</evidence>
<evidence type="ECO:0000256" key="5">
    <source>
        <dbReference type="ARBA" id="ARBA00022679"/>
    </source>
</evidence>
<feature type="compositionally biased region" description="Low complexity" evidence="16">
    <location>
        <begin position="809"/>
        <end position="840"/>
    </location>
</feature>
<keyword evidence="8" id="KW-0133">Cell shape</keyword>
<name>F8DGR6_STREP</name>
<evidence type="ECO:0000256" key="9">
    <source>
        <dbReference type="ARBA" id="ARBA00022984"/>
    </source>
</evidence>
<accession>F8DGR6</accession>
<dbReference type="Gene3D" id="3.40.50.12800">
    <property type="match status" value="1"/>
</dbReference>
<evidence type="ECO:0000313" key="21">
    <source>
        <dbReference type="Proteomes" id="UP000001502"/>
    </source>
</evidence>
<dbReference type="Pfam" id="PF00912">
    <property type="entry name" value="Transgly"/>
    <property type="match status" value="1"/>
</dbReference>
<dbReference type="SUPFAM" id="SSF53955">
    <property type="entry name" value="Lysozyme-like"/>
    <property type="match status" value="1"/>
</dbReference>
<dbReference type="GO" id="GO:0030288">
    <property type="term" value="C:outer membrane-bounded periplasmic space"/>
    <property type="evidence" value="ECO:0007669"/>
    <property type="project" value="TreeGrafter"/>
</dbReference>
<keyword evidence="2" id="KW-0121">Carboxypeptidase</keyword>
<evidence type="ECO:0000256" key="4">
    <source>
        <dbReference type="ARBA" id="ARBA00022676"/>
    </source>
</evidence>
<dbReference type="GO" id="GO:0009252">
    <property type="term" value="P:peptidoglycan biosynthetic process"/>
    <property type="evidence" value="ECO:0007669"/>
    <property type="project" value="UniProtKB-KW"/>
</dbReference>
<dbReference type="NCBIfam" id="NF038274">
    <property type="entry name" value="strep_PBP1B"/>
    <property type="match status" value="1"/>
</dbReference>
<evidence type="ECO:0000256" key="3">
    <source>
        <dbReference type="ARBA" id="ARBA00022670"/>
    </source>
</evidence>
<evidence type="ECO:0000256" key="15">
    <source>
        <dbReference type="ARBA" id="ARBA00049902"/>
    </source>
</evidence>
<dbReference type="GO" id="GO:0008658">
    <property type="term" value="F:penicillin binding"/>
    <property type="evidence" value="ECO:0007669"/>
    <property type="project" value="InterPro"/>
</dbReference>
<dbReference type="EMBL" id="CP002843">
    <property type="protein sequence ID" value="AEH56678.1"/>
    <property type="molecule type" value="Genomic_DNA"/>
</dbReference>
<evidence type="ECO:0000256" key="7">
    <source>
        <dbReference type="ARBA" id="ARBA00022801"/>
    </source>
</evidence>
<keyword evidence="10 17" id="KW-1133">Transmembrane helix</keyword>
<keyword evidence="11 17" id="KW-0472">Membrane</keyword>
<keyword evidence="12" id="KW-0511">Multifunctional enzyme</keyword>
<comment type="catalytic activity">
    <reaction evidence="15">
        <text>[GlcNAc-(1-&gt;4)-Mur2Ac(oyl-L-Ala-gamma-D-Glu-L-Lys-D-Ala-D-Ala)](n)-di-trans,octa-cis-undecaprenyl diphosphate + beta-D-GlcNAc-(1-&gt;4)-Mur2Ac(oyl-L-Ala-gamma-D-Glu-L-Lys-D-Ala-D-Ala)-di-trans,octa-cis-undecaprenyl diphosphate = [GlcNAc-(1-&gt;4)-Mur2Ac(oyl-L-Ala-gamma-D-Glu-L-Lys-D-Ala-D-Ala)](n+1)-di-trans,octa-cis-undecaprenyl diphosphate + di-trans,octa-cis-undecaprenyl diphosphate + H(+)</text>
        <dbReference type="Rhea" id="RHEA:23708"/>
        <dbReference type="Rhea" id="RHEA-COMP:9602"/>
        <dbReference type="Rhea" id="RHEA-COMP:9603"/>
        <dbReference type="ChEBI" id="CHEBI:15378"/>
        <dbReference type="ChEBI" id="CHEBI:58405"/>
        <dbReference type="ChEBI" id="CHEBI:60033"/>
        <dbReference type="ChEBI" id="CHEBI:78435"/>
        <dbReference type="EC" id="2.4.99.28"/>
    </reaction>
</comment>
<dbReference type="GO" id="GO:0009002">
    <property type="term" value="F:serine-type D-Ala-D-Ala carboxypeptidase activity"/>
    <property type="evidence" value="ECO:0007669"/>
    <property type="project" value="UniProtKB-EC"/>
</dbReference>
<dbReference type="GO" id="GO:0008955">
    <property type="term" value="F:peptidoglycan glycosyltransferase activity"/>
    <property type="evidence" value="ECO:0007669"/>
    <property type="project" value="UniProtKB-EC"/>
</dbReference>
<dbReference type="InterPro" id="IPR036950">
    <property type="entry name" value="PBP_transglycosylase"/>
</dbReference>
<keyword evidence="5" id="KW-0808">Transferase</keyword>
<evidence type="ECO:0000256" key="13">
    <source>
        <dbReference type="ARBA" id="ARBA00023316"/>
    </source>
</evidence>
<protein>
    <submittedName>
        <fullName evidence="20">Transglycosylase</fullName>
    </submittedName>
</protein>
<dbReference type="Proteomes" id="UP000001502">
    <property type="component" value="Chromosome"/>
</dbReference>
<keyword evidence="7" id="KW-0378">Hydrolase</keyword>
<feature type="domain" description="Penicillin-binding protein transpeptidase" evidence="18">
    <location>
        <begin position="439"/>
        <end position="673"/>
    </location>
</feature>
<gene>
    <name evidence="20" type="ordered locus">HMPREF0833_11647</name>
</gene>
<keyword evidence="13" id="KW-0961">Cell wall biogenesis/degradation</keyword>
<dbReference type="PANTHER" id="PTHR32282:SF32">
    <property type="entry name" value="PENICILLIN-BINDING PROTEIN 2A"/>
    <property type="match status" value="1"/>
</dbReference>
<evidence type="ECO:0000256" key="2">
    <source>
        <dbReference type="ARBA" id="ARBA00022645"/>
    </source>
</evidence>
<evidence type="ECO:0000256" key="12">
    <source>
        <dbReference type="ARBA" id="ARBA00023268"/>
    </source>
</evidence>